<evidence type="ECO:0000313" key="6">
    <source>
        <dbReference type="EMBL" id="KAA1262457.1"/>
    </source>
</evidence>
<dbReference type="GO" id="GO:0000160">
    <property type="term" value="P:phosphorelay signal transduction system"/>
    <property type="evidence" value="ECO:0007669"/>
    <property type="project" value="InterPro"/>
</dbReference>
<evidence type="ECO:0000313" key="7">
    <source>
        <dbReference type="Proteomes" id="UP000322699"/>
    </source>
</evidence>
<evidence type="ECO:0000256" key="2">
    <source>
        <dbReference type="PROSITE-ProRule" id="PRU00169"/>
    </source>
</evidence>
<keyword evidence="3" id="KW-0812">Transmembrane</keyword>
<dbReference type="GO" id="GO:0043709">
    <property type="term" value="P:cell adhesion involved in single-species biofilm formation"/>
    <property type="evidence" value="ECO:0007669"/>
    <property type="project" value="TreeGrafter"/>
</dbReference>
<keyword evidence="3" id="KW-1133">Transmembrane helix</keyword>
<dbReference type="OrthoDB" id="244535at2"/>
<keyword evidence="3" id="KW-0472">Membrane</keyword>
<sequence>MPTRRNKTMFFCWIKTFHGVGLATSMEKYLRSKKIAAIVMFCAFIHLRSTFLNTGKGNKCSFLKSLSMTELLPDVIRVLLIEDDDIDAQDFRRMLRNNPDVTFEIGHVLRLGDAIEKLSTGDFDLCVLDLMLPDGSQLDSIEQIRTLDGRIPIVVMTGVDDEKVAMSAITLGAQDYIPKGELTRQQVLRSLKMAVARQRKACGIGASANFDQLTHLPNSRSLHAKFAELQSCSTYNSLPMSFAMLDLDHLSQINEEHGYLVGDAVLRAFAELLSMLRRDDIWVARFGGQQFIALMPNHTLDQANTKMSDLQRRLASAEMAFSDDCKFRATASSGVVAVESESLEETFNLCCMALQKSKEAA</sequence>
<dbReference type="GO" id="GO:1902201">
    <property type="term" value="P:negative regulation of bacterial-type flagellum-dependent cell motility"/>
    <property type="evidence" value="ECO:0007669"/>
    <property type="project" value="TreeGrafter"/>
</dbReference>
<dbReference type="InterPro" id="IPR000160">
    <property type="entry name" value="GGDEF_dom"/>
</dbReference>
<dbReference type="SMART" id="SM00267">
    <property type="entry name" value="GGDEF"/>
    <property type="match status" value="1"/>
</dbReference>
<name>A0A5B1CMP2_9BACT</name>
<dbReference type="GO" id="GO:0005886">
    <property type="term" value="C:plasma membrane"/>
    <property type="evidence" value="ECO:0007669"/>
    <property type="project" value="TreeGrafter"/>
</dbReference>
<dbReference type="Gene3D" id="3.40.50.2300">
    <property type="match status" value="1"/>
</dbReference>
<proteinExistence type="predicted"/>
<dbReference type="EC" id="2.7.7.65" evidence="1"/>
<reference evidence="6 7" key="1">
    <citation type="submission" date="2019-08" db="EMBL/GenBank/DDBJ databases">
        <title>Deep-cultivation of Planctomycetes and their phenomic and genomic characterization uncovers novel biology.</title>
        <authorList>
            <person name="Wiegand S."/>
            <person name="Jogler M."/>
            <person name="Boedeker C."/>
            <person name="Pinto D."/>
            <person name="Vollmers J."/>
            <person name="Rivas-Marin E."/>
            <person name="Kohn T."/>
            <person name="Peeters S.H."/>
            <person name="Heuer A."/>
            <person name="Rast P."/>
            <person name="Oberbeckmann S."/>
            <person name="Bunk B."/>
            <person name="Jeske O."/>
            <person name="Meyerdierks A."/>
            <person name="Storesund J.E."/>
            <person name="Kallscheuer N."/>
            <person name="Luecker S."/>
            <person name="Lage O.M."/>
            <person name="Pohl T."/>
            <person name="Merkel B.J."/>
            <person name="Hornburger P."/>
            <person name="Mueller R.-W."/>
            <person name="Bruemmer F."/>
            <person name="Labrenz M."/>
            <person name="Spormann A.M."/>
            <person name="Op Den Camp H."/>
            <person name="Overmann J."/>
            <person name="Amann R."/>
            <person name="Jetten M.S.M."/>
            <person name="Mascher T."/>
            <person name="Medema M.H."/>
            <person name="Devos D.P."/>
            <person name="Kaster A.-K."/>
            <person name="Ovreas L."/>
            <person name="Rohde M."/>
            <person name="Galperin M.Y."/>
            <person name="Jogler C."/>
        </authorList>
    </citation>
    <scope>NUCLEOTIDE SEQUENCE [LARGE SCALE GENOMIC DNA]</scope>
    <source>
        <strain evidence="6 7">LF1</strain>
    </source>
</reference>
<dbReference type="InterPro" id="IPR050469">
    <property type="entry name" value="Diguanylate_Cyclase"/>
</dbReference>
<evidence type="ECO:0000256" key="3">
    <source>
        <dbReference type="SAM" id="Phobius"/>
    </source>
</evidence>
<dbReference type="Pfam" id="PF00072">
    <property type="entry name" value="Response_reg"/>
    <property type="match status" value="1"/>
</dbReference>
<organism evidence="6 7">
    <name type="scientific">Rubripirellula obstinata</name>
    <dbReference type="NCBI Taxonomy" id="406547"/>
    <lineage>
        <taxon>Bacteria</taxon>
        <taxon>Pseudomonadati</taxon>
        <taxon>Planctomycetota</taxon>
        <taxon>Planctomycetia</taxon>
        <taxon>Pirellulales</taxon>
        <taxon>Pirellulaceae</taxon>
        <taxon>Rubripirellula</taxon>
    </lineage>
</organism>
<dbReference type="Proteomes" id="UP000322699">
    <property type="component" value="Unassembled WGS sequence"/>
</dbReference>
<gene>
    <name evidence="6" type="primary">pleD_4</name>
    <name evidence="6" type="ORF">LF1_50210</name>
</gene>
<keyword evidence="2" id="KW-0597">Phosphoprotein</keyword>
<dbReference type="CDD" id="cd01949">
    <property type="entry name" value="GGDEF"/>
    <property type="match status" value="1"/>
</dbReference>
<dbReference type="NCBIfam" id="TIGR00254">
    <property type="entry name" value="GGDEF"/>
    <property type="match status" value="1"/>
</dbReference>
<protein>
    <recommendedName>
        <fullName evidence="1">diguanylate cyclase</fullName>
        <ecNumber evidence="1">2.7.7.65</ecNumber>
    </recommendedName>
</protein>
<feature type="domain" description="GGDEF" evidence="5">
    <location>
        <begin position="238"/>
        <end position="361"/>
    </location>
</feature>
<feature type="domain" description="Response regulatory" evidence="4">
    <location>
        <begin position="77"/>
        <end position="194"/>
    </location>
</feature>
<dbReference type="PANTHER" id="PTHR45138:SF24">
    <property type="entry name" value="DIGUANYLATE CYCLASE DGCC-RELATED"/>
    <property type="match status" value="1"/>
</dbReference>
<dbReference type="EMBL" id="VRLW01000001">
    <property type="protein sequence ID" value="KAA1262457.1"/>
    <property type="molecule type" value="Genomic_DNA"/>
</dbReference>
<dbReference type="InterPro" id="IPR001789">
    <property type="entry name" value="Sig_transdc_resp-reg_receiver"/>
</dbReference>
<dbReference type="InterPro" id="IPR043128">
    <property type="entry name" value="Rev_trsase/Diguanyl_cyclase"/>
</dbReference>
<evidence type="ECO:0000259" key="4">
    <source>
        <dbReference type="PROSITE" id="PS50110"/>
    </source>
</evidence>
<dbReference type="SMART" id="SM00448">
    <property type="entry name" value="REC"/>
    <property type="match status" value="1"/>
</dbReference>
<comment type="caution">
    <text evidence="6">The sequence shown here is derived from an EMBL/GenBank/DDBJ whole genome shotgun (WGS) entry which is preliminary data.</text>
</comment>
<dbReference type="Pfam" id="PF00990">
    <property type="entry name" value="GGDEF"/>
    <property type="match status" value="1"/>
</dbReference>
<dbReference type="SUPFAM" id="SSF55073">
    <property type="entry name" value="Nucleotide cyclase"/>
    <property type="match status" value="1"/>
</dbReference>
<evidence type="ECO:0000259" key="5">
    <source>
        <dbReference type="PROSITE" id="PS50887"/>
    </source>
</evidence>
<dbReference type="InterPro" id="IPR011006">
    <property type="entry name" value="CheY-like_superfamily"/>
</dbReference>
<dbReference type="PANTHER" id="PTHR45138">
    <property type="entry name" value="REGULATORY COMPONENTS OF SENSORY TRANSDUCTION SYSTEM"/>
    <property type="match status" value="1"/>
</dbReference>
<feature type="transmembrane region" description="Helical" evidence="3">
    <location>
        <begin position="35"/>
        <end position="52"/>
    </location>
</feature>
<dbReference type="SUPFAM" id="SSF52172">
    <property type="entry name" value="CheY-like"/>
    <property type="match status" value="1"/>
</dbReference>
<feature type="modified residue" description="4-aspartylphosphate" evidence="2">
    <location>
        <position position="129"/>
    </location>
</feature>
<dbReference type="PROSITE" id="PS50887">
    <property type="entry name" value="GGDEF"/>
    <property type="match status" value="1"/>
</dbReference>
<dbReference type="InterPro" id="IPR029787">
    <property type="entry name" value="Nucleotide_cyclase"/>
</dbReference>
<evidence type="ECO:0000256" key="1">
    <source>
        <dbReference type="ARBA" id="ARBA00012528"/>
    </source>
</evidence>
<dbReference type="CDD" id="cd00156">
    <property type="entry name" value="REC"/>
    <property type="match status" value="1"/>
</dbReference>
<dbReference type="GO" id="GO:0052621">
    <property type="term" value="F:diguanylate cyclase activity"/>
    <property type="evidence" value="ECO:0007669"/>
    <property type="project" value="UniProtKB-EC"/>
</dbReference>
<keyword evidence="7" id="KW-1185">Reference proteome</keyword>
<dbReference type="Gene3D" id="3.30.70.270">
    <property type="match status" value="1"/>
</dbReference>
<dbReference type="AlphaFoldDB" id="A0A5B1CMP2"/>
<dbReference type="PROSITE" id="PS50110">
    <property type="entry name" value="RESPONSE_REGULATORY"/>
    <property type="match status" value="1"/>
</dbReference>
<accession>A0A5B1CMP2</accession>